<proteinExistence type="predicted"/>
<evidence type="ECO:0000313" key="2">
    <source>
        <dbReference type="EMBL" id="BBY21168.1"/>
    </source>
</evidence>
<sequence>MNPYSAYTRRLRVSALAAVANPSYTRIDTWNLLDDACRHLAEVDLAGLNKTHDLAKVKRLMDRLGAYERYWLFPGAHNLADYRAHLESLSTVRLAEEVSLAVRLLSEYGDRTALFDTTTPLADQELVARAKQQQFYTVLLADDSPNTGPDCLAEALRALRCPSDDVQFELLVVPSVEDAITRRRLERRDSGRDHPSRRAIALAGPGAVDEHPAGRRRRRGRT</sequence>
<organism evidence="2 3">
    <name type="scientific">Mycobacterium stomatepiae</name>
    <dbReference type="NCBI Taxonomy" id="470076"/>
    <lineage>
        <taxon>Bacteria</taxon>
        <taxon>Bacillati</taxon>
        <taxon>Actinomycetota</taxon>
        <taxon>Actinomycetes</taxon>
        <taxon>Mycobacteriales</taxon>
        <taxon>Mycobacteriaceae</taxon>
        <taxon>Mycobacterium</taxon>
        <taxon>Mycobacterium simiae complex</taxon>
    </lineage>
</organism>
<dbReference type="KEGG" id="msto:MSTO_13730"/>
<name>A0A7I7Q4E6_9MYCO</name>
<feature type="compositionally biased region" description="Basic and acidic residues" evidence="1">
    <location>
        <begin position="184"/>
        <end position="196"/>
    </location>
</feature>
<evidence type="ECO:0000256" key="1">
    <source>
        <dbReference type="SAM" id="MobiDB-lite"/>
    </source>
</evidence>
<feature type="region of interest" description="Disordered" evidence="1">
    <location>
        <begin position="184"/>
        <end position="222"/>
    </location>
</feature>
<gene>
    <name evidence="2" type="ORF">MSTO_13730</name>
</gene>
<evidence type="ECO:0000313" key="3">
    <source>
        <dbReference type="Proteomes" id="UP000467130"/>
    </source>
</evidence>
<dbReference type="EMBL" id="AP022587">
    <property type="protein sequence ID" value="BBY21168.1"/>
    <property type="molecule type" value="Genomic_DNA"/>
</dbReference>
<accession>A0A7I7Q4E6</accession>
<dbReference type="AlphaFoldDB" id="A0A7I7Q4E6"/>
<dbReference type="Proteomes" id="UP000467130">
    <property type="component" value="Chromosome"/>
</dbReference>
<keyword evidence="3" id="KW-1185">Reference proteome</keyword>
<protein>
    <submittedName>
        <fullName evidence="2">Uncharacterized protein</fullName>
    </submittedName>
</protein>
<reference evidence="2 3" key="1">
    <citation type="journal article" date="2019" name="Emerg. Microbes Infect.">
        <title>Comprehensive subspecies identification of 175 nontuberculous mycobacteria species based on 7547 genomic profiles.</title>
        <authorList>
            <person name="Matsumoto Y."/>
            <person name="Kinjo T."/>
            <person name="Motooka D."/>
            <person name="Nabeya D."/>
            <person name="Jung N."/>
            <person name="Uechi K."/>
            <person name="Horii T."/>
            <person name="Iida T."/>
            <person name="Fujita J."/>
            <person name="Nakamura S."/>
        </authorList>
    </citation>
    <scope>NUCLEOTIDE SEQUENCE [LARGE SCALE GENOMIC DNA]</scope>
    <source>
        <strain evidence="2 3">JCM 17783</strain>
    </source>
</reference>